<dbReference type="HOGENOM" id="CLU_2561423_0_0_1"/>
<reference evidence="3" key="3">
    <citation type="submission" date="2018-08" db="UniProtKB">
        <authorList>
            <consortium name="EnsemblPlants"/>
        </authorList>
    </citation>
    <scope>IDENTIFICATION</scope>
    <source>
        <strain evidence="3">cv. Bd21</strain>
    </source>
</reference>
<dbReference type="Proteomes" id="UP000008810">
    <property type="component" value="Chromosome 2"/>
</dbReference>
<dbReference type="EnsemblPlants" id="KQK06888">
    <property type="protein sequence ID" value="KQK06888"/>
    <property type="gene ID" value="BRADI_2g31087v3"/>
</dbReference>
<evidence type="ECO:0000313" key="3">
    <source>
        <dbReference type="EnsemblPlants" id="KQK06888"/>
    </source>
</evidence>
<dbReference type="InParanoid" id="I1HKL7"/>
<feature type="chain" id="PRO_5014094642" evidence="1">
    <location>
        <begin position="31"/>
        <end position="82"/>
    </location>
</feature>
<name>I1HKL7_BRADI</name>
<reference evidence="2 3" key="1">
    <citation type="journal article" date="2010" name="Nature">
        <title>Genome sequencing and analysis of the model grass Brachypodium distachyon.</title>
        <authorList>
            <consortium name="International Brachypodium Initiative"/>
        </authorList>
    </citation>
    <scope>NUCLEOTIDE SEQUENCE [LARGE SCALE GENOMIC DNA]</scope>
    <source>
        <strain evidence="2 3">Bd21</strain>
    </source>
</reference>
<sequence>MLHWARPMTGLLAFMGVNLLLLNTITHVYGFVCFHPYWDRSPQVPDCKYKRSTFPLDPDSGHALGCRRAHYLFVEMSGNRGR</sequence>
<evidence type="ECO:0000256" key="1">
    <source>
        <dbReference type="SAM" id="SignalP"/>
    </source>
</evidence>
<feature type="signal peptide" evidence="1">
    <location>
        <begin position="1"/>
        <end position="30"/>
    </location>
</feature>
<dbReference type="EMBL" id="CM000881">
    <property type="protein sequence ID" value="KQK06888.1"/>
    <property type="molecule type" value="Genomic_DNA"/>
</dbReference>
<dbReference type="PANTHER" id="PTHR36392">
    <property type="entry name" value="TRANSMEMBRANE PROTEIN"/>
    <property type="match status" value="1"/>
</dbReference>
<proteinExistence type="predicted"/>
<dbReference type="AlphaFoldDB" id="I1HKL7"/>
<keyword evidence="4" id="KW-1185">Reference proteome</keyword>
<organism evidence="3">
    <name type="scientific">Brachypodium distachyon</name>
    <name type="common">Purple false brome</name>
    <name type="synonym">Trachynia distachya</name>
    <dbReference type="NCBI Taxonomy" id="15368"/>
    <lineage>
        <taxon>Eukaryota</taxon>
        <taxon>Viridiplantae</taxon>
        <taxon>Streptophyta</taxon>
        <taxon>Embryophyta</taxon>
        <taxon>Tracheophyta</taxon>
        <taxon>Spermatophyta</taxon>
        <taxon>Magnoliopsida</taxon>
        <taxon>Liliopsida</taxon>
        <taxon>Poales</taxon>
        <taxon>Poaceae</taxon>
        <taxon>BOP clade</taxon>
        <taxon>Pooideae</taxon>
        <taxon>Stipodae</taxon>
        <taxon>Brachypodieae</taxon>
        <taxon>Brachypodium</taxon>
    </lineage>
</organism>
<keyword evidence="1" id="KW-0732">Signal</keyword>
<reference evidence="2" key="2">
    <citation type="submission" date="2017-06" db="EMBL/GenBank/DDBJ databases">
        <title>WGS assembly of Brachypodium distachyon.</title>
        <authorList>
            <consortium name="The International Brachypodium Initiative"/>
            <person name="Lucas S."/>
            <person name="Harmon-Smith M."/>
            <person name="Lail K."/>
            <person name="Tice H."/>
            <person name="Grimwood J."/>
            <person name="Bruce D."/>
            <person name="Barry K."/>
            <person name="Shu S."/>
            <person name="Lindquist E."/>
            <person name="Wang M."/>
            <person name="Pitluck S."/>
            <person name="Vogel J.P."/>
            <person name="Garvin D.F."/>
            <person name="Mockler T.C."/>
            <person name="Schmutz J."/>
            <person name="Rokhsar D."/>
            <person name="Bevan M.W."/>
        </authorList>
    </citation>
    <scope>NUCLEOTIDE SEQUENCE</scope>
    <source>
        <strain evidence="2">Bd21</strain>
    </source>
</reference>
<accession>I1HKL7</accession>
<protein>
    <submittedName>
        <fullName evidence="2 3">Uncharacterized protein</fullName>
    </submittedName>
</protein>
<dbReference type="PANTHER" id="PTHR36392:SF1">
    <property type="entry name" value="TRANSMEMBRANE PROTEIN"/>
    <property type="match status" value="1"/>
</dbReference>
<dbReference type="Gramene" id="KQK06888">
    <property type="protein sequence ID" value="KQK06888"/>
    <property type="gene ID" value="BRADI_2g31087v3"/>
</dbReference>
<evidence type="ECO:0000313" key="4">
    <source>
        <dbReference type="Proteomes" id="UP000008810"/>
    </source>
</evidence>
<evidence type="ECO:0000313" key="2">
    <source>
        <dbReference type="EMBL" id="KQK06888.1"/>
    </source>
</evidence>
<gene>
    <name evidence="2" type="ORF">BRADI_2g31087v3</name>
</gene>
<dbReference type="OrthoDB" id="1927154at2759"/>